<dbReference type="InterPro" id="IPR018724">
    <property type="entry name" value="2OG-Fe_dioxygenase"/>
</dbReference>
<feature type="non-terminal residue" evidence="1">
    <location>
        <position position="217"/>
    </location>
</feature>
<protein>
    <submittedName>
        <fullName evidence="1">2OG-Fe dioxygenase family protein</fullName>
    </submittedName>
</protein>
<keyword evidence="1" id="KW-0223">Dioxygenase</keyword>
<dbReference type="EMBL" id="JAFEUF010000384">
    <property type="protein sequence ID" value="MBM7058724.1"/>
    <property type="molecule type" value="Genomic_DNA"/>
</dbReference>
<organism evidence="1 2">
    <name type="scientific">Streptomyces durocortorensis</name>
    <dbReference type="NCBI Taxonomy" id="2811104"/>
    <lineage>
        <taxon>Bacteria</taxon>
        <taxon>Bacillati</taxon>
        <taxon>Actinomycetota</taxon>
        <taxon>Actinomycetes</taxon>
        <taxon>Kitasatosporales</taxon>
        <taxon>Streptomycetaceae</taxon>
        <taxon>Streptomyces</taxon>
    </lineage>
</organism>
<reference evidence="1 2" key="1">
    <citation type="submission" date="2021-02" db="EMBL/GenBank/DDBJ databases">
        <title>Genome Streptomyces sp. RHZ10.</title>
        <authorList>
            <person name="Besaury L."/>
        </authorList>
    </citation>
    <scope>NUCLEOTIDE SEQUENCE [LARGE SCALE GENOMIC DNA]</scope>
    <source>
        <strain evidence="1 2">RHZ10</strain>
    </source>
</reference>
<dbReference type="Pfam" id="PF10014">
    <property type="entry name" value="2OG-Fe_Oxy_2"/>
    <property type="match status" value="1"/>
</dbReference>
<keyword evidence="1" id="KW-0560">Oxidoreductase</keyword>
<sequence>MPEPYVHVPAAEILAALTEHDEIAIKHLRESWDGLETDRYLRAGAAYRRRRYSEFHLTRGTLERVPHGAFRQAAEINPLHGGAAREFAPIEQEVAESPVLAALVRTLLDRIPGSFDVSTGAVGIHQIRVIASRDAEGLPAPEGIHEDGHHFVAQVLMRRENVEGGVSQLYDREMNPLFRTLLSEPFETVVIDDRRVFHGVSAVEVAGDLPVGVRDMM</sequence>
<dbReference type="GO" id="GO:0051213">
    <property type="term" value="F:dioxygenase activity"/>
    <property type="evidence" value="ECO:0007669"/>
    <property type="project" value="UniProtKB-KW"/>
</dbReference>
<dbReference type="Gene3D" id="2.60.120.620">
    <property type="entry name" value="q2cbj1_9rhob like domain"/>
    <property type="match status" value="1"/>
</dbReference>
<evidence type="ECO:0000313" key="1">
    <source>
        <dbReference type="EMBL" id="MBM7058724.1"/>
    </source>
</evidence>
<evidence type="ECO:0000313" key="2">
    <source>
        <dbReference type="Proteomes" id="UP000712045"/>
    </source>
</evidence>
<keyword evidence="2" id="KW-1185">Reference proteome</keyword>
<accession>A0ABS2I8Y7</accession>
<name>A0ABS2I8Y7_9ACTN</name>
<comment type="caution">
    <text evidence="1">The sequence shown here is derived from an EMBL/GenBank/DDBJ whole genome shotgun (WGS) entry which is preliminary data.</text>
</comment>
<dbReference type="RefSeq" id="WP_205086773.1">
    <property type="nucleotide sequence ID" value="NZ_JAFEUF010000384.1"/>
</dbReference>
<dbReference type="Proteomes" id="UP000712045">
    <property type="component" value="Unassembled WGS sequence"/>
</dbReference>
<gene>
    <name evidence="1" type="ORF">JS521_34220</name>
</gene>
<proteinExistence type="predicted"/>